<dbReference type="Gene3D" id="3.40.50.300">
    <property type="entry name" value="P-loop containing nucleotide triphosphate hydrolases"/>
    <property type="match status" value="1"/>
</dbReference>
<evidence type="ECO:0000313" key="2">
    <source>
        <dbReference type="EMBL" id="THH19449.1"/>
    </source>
</evidence>
<evidence type="ECO:0000313" key="3">
    <source>
        <dbReference type="Proteomes" id="UP000310158"/>
    </source>
</evidence>
<reference evidence="2 3" key="1">
    <citation type="submission" date="2019-02" db="EMBL/GenBank/DDBJ databases">
        <title>Genome sequencing of the rare red list fungi Bondarzewia mesenterica.</title>
        <authorList>
            <person name="Buettner E."/>
            <person name="Kellner H."/>
        </authorList>
    </citation>
    <scope>NUCLEOTIDE SEQUENCE [LARGE SCALE GENOMIC DNA]</scope>
    <source>
        <strain evidence="2 3">DSM 108281</strain>
    </source>
</reference>
<name>A0A4S4M315_9AGAM</name>
<keyword evidence="3" id="KW-1185">Reference proteome</keyword>
<gene>
    <name evidence="2" type="ORF">EW146_g1722</name>
</gene>
<protein>
    <submittedName>
        <fullName evidence="2">Uncharacterized protein</fullName>
    </submittedName>
</protein>
<dbReference type="EMBL" id="SGPL01000045">
    <property type="protein sequence ID" value="THH19449.1"/>
    <property type="molecule type" value="Genomic_DNA"/>
</dbReference>
<feature type="region of interest" description="Disordered" evidence="1">
    <location>
        <begin position="217"/>
        <end position="259"/>
    </location>
</feature>
<feature type="compositionally biased region" description="Gly residues" evidence="1">
    <location>
        <begin position="290"/>
        <end position="302"/>
    </location>
</feature>
<organism evidence="2 3">
    <name type="scientific">Bondarzewia mesenterica</name>
    <dbReference type="NCBI Taxonomy" id="1095465"/>
    <lineage>
        <taxon>Eukaryota</taxon>
        <taxon>Fungi</taxon>
        <taxon>Dikarya</taxon>
        <taxon>Basidiomycota</taxon>
        <taxon>Agaricomycotina</taxon>
        <taxon>Agaricomycetes</taxon>
        <taxon>Russulales</taxon>
        <taxon>Bondarzewiaceae</taxon>
        <taxon>Bondarzewia</taxon>
    </lineage>
</organism>
<dbReference type="AlphaFoldDB" id="A0A4S4M315"/>
<accession>A0A4S4M315</accession>
<dbReference type="Pfam" id="PF13671">
    <property type="entry name" value="AAA_33"/>
    <property type="match status" value="1"/>
</dbReference>
<dbReference type="OrthoDB" id="3512845at2759"/>
<dbReference type="Proteomes" id="UP000310158">
    <property type="component" value="Unassembled WGS sequence"/>
</dbReference>
<feature type="region of interest" description="Disordered" evidence="1">
    <location>
        <begin position="286"/>
        <end position="320"/>
    </location>
</feature>
<dbReference type="InterPro" id="IPR027417">
    <property type="entry name" value="P-loop_NTPase"/>
</dbReference>
<feature type="compositionally biased region" description="Polar residues" evidence="1">
    <location>
        <begin position="234"/>
        <end position="251"/>
    </location>
</feature>
<dbReference type="SUPFAM" id="SSF52540">
    <property type="entry name" value="P-loop containing nucleoside triphosphate hydrolases"/>
    <property type="match status" value="1"/>
</dbReference>
<comment type="caution">
    <text evidence="2">The sequence shown here is derived from an EMBL/GenBank/DDBJ whole genome shotgun (WGS) entry which is preliminary data.</text>
</comment>
<proteinExistence type="predicted"/>
<evidence type="ECO:0000256" key="1">
    <source>
        <dbReference type="SAM" id="MobiDB-lite"/>
    </source>
</evidence>
<feature type="compositionally biased region" description="Low complexity" evidence="1">
    <location>
        <begin position="303"/>
        <end position="313"/>
    </location>
</feature>
<sequence>MVDLAASAMIQGLHTLGDFPLVRVYAPPQRTALGTVTEHFRWNHHESAFAEALQEHFPDFVRCSQDELGDRRKVESLARRSLHEGLSVCIDRTNVDAVQRSHWINIAREFPGTAAWVIFFDTPHDVCVSRLKDRRDHPTIRDVVTGLRVLERFASTFEQPHPHEGFERLITIVPSDHPSADYTRGDVLSIIQRVRDSPFVDVAAALPGEPRITEFFSSRREMGSANRPRGFGSRASTSYLGHSPWPSNTSHRASRGGWTSRGAASVHSYASSYGTYVRGARWNTHERGQGQSGRVGGGGGAASGPSWRGSGSAQDPLTLE</sequence>